<proteinExistence type="predicted"/>
<name>J1I611_9BACT</name>
<dbReference type="SUPFAM" id="SSF56935">
    <property type="entry name" value="Porins"/>
    <property type="match status" value="1"/>
</dbReference>
<evidence type="ECO:0000313" key="3">
    <source>
        <dbReference type="Proteomes" id="UP000005113"/>
    </source>
</evidence>
<evidence type="ECO:0008006" key="4">
    <source>
        <dbReference type="Google" id="ProtNLM"/>
    </source>
</evidence>
<evidence type="ECO:0000313" key="2">
    <source>
        <dbReference type="EMBL" id="EJF54195.1"/>
    </source>
</evidence>
<gene>
    <name evidence="2" type="ORF">SapgrDRAFT_2536</name>
</gene>
<keyword evidence="1" id="KW-0732">Signal</keyword>
<dbReference type="EMBL" id="JH719942">
    <property type="protein sequence ID" value="EJF54195.1"/>
    <property type="molecule type" value="Genomic_DNA"/>
</dbReference>
<organism evidence="2 3">
    <name type="scientific">Saprospira grandis DSM 2844</name>
    <dbReference type="NCBI Taxonomy" id="694433"/>
    <lineage>
        <taxon>Bacteria</taxon>
        <taxon>Pseudomonadati</taxon>
        <taxon>Bacteroidota</taxon>
        <taxon>Saprospiria</taxon>
        <taxon>Saprospirales</taxon>
        <taxon>Saprospiraceae</taxon>
        <taxon>Saprospira</taxon>
    </lineage>
</organism>
<feature type="chain" id="PRO_5003743789" description="Long-chain fatty acid transport protein" evidence="1">
    <location>
        <begin position="27"/>
        <end position="459"/>
    </location>
</feature>
<feature type="signal peptide" evidence="1">
    <location>
        <begin position="1"/>
        <end position="26"/>
    </location>
</feature>
<dbReference type="RefSeq" id="WP_002659927.1">
    <property type="nucleotide sequence ID" value="NZ_JH719942.1"/>
</dbReference>
<dbReference type="AlphaFoldDB" id="J1I611"/>
<accession>J1I611</accession>
<reference evidence="3" key="1">
    <citation type="journal article" date="2012" name="Stand. Genomic Sci.">
        <title>Permanent draft genome sequence of the gliding predator Saprospira grandis strain Sa g1 (= HR1).</title>
        <authorList>
            <person name="Mavromatis K."/>
            <person name="Chertkov O."/>
            <person name="Lapidus A."/>
            <person name="Nolan M."/>
            <person name="Lucas S."/>
            <person name="Tice H."/>
            <person name="Del Rio T.G."/>
            <person name="Cheng J.F."/>
            <person name="Han C."/>
            <person name="Tapia R."/>
            <person name="Bruce D."/>
            <person name="Goodwin L.A."/>
            <person name="Pitluck S."/>
            <person name="Huntemann M."/>
            <person name="Liolios K."/>
            <person name="Pagani I."/>
            <person name="Ivanova N."/>
            <person name="Mikhailova N."/>
            <person name="Pati A."/>
            <person name="Chen A."/>
            <person name="Palaniappan K."/>
            <person name="Land M."/>
            <person name="Brambilla E.M."/>
            <person name="Rohde M."/>
            <person name="Spring S."/>
            <person name="Goker M."/>
            <person name="Detter J.C."/>
            <person name="Bristow J."/>
            <person name="Eisen J.A."/>
            <person name="Markowitz V."/>
            <person name="Hugenholtz P."/>
            <person name="Kyrpides N.C."/>
            <person name="Klenk H.P."/>
            <person name="Woyke T."/>
        </authorList>
    </citation>
    <scope>NUCLEOTIDE SEQUENCE [LARGE SCALE GENOMIC DNA]</scope>
    <source>
        <strain evidence="3">DSM 2844</strain>
    </source>
</reference>
<dbReference type="HOGENOM" id="CLU_047829_0_0_10"/>
<dbReference type="OrthoDB" id="1491239at2"/>
<evidence type="ECO:0000256" key="1">
    <source>
        <dbReference type="SAM" id="SignalP"/>
    </source>
</evidence>
<dbReference type="Gene3D" id="2.40.160.60">
    <property type="entry name" value="Outer membrane protein transport protein (OMPP1/FadL/TodX)"/>
    <property type="match status" value="1"/>
</dbReference>
<dbReference type="Proteomes" id="UP000005113">
    <property type="component" value="Unassembled WGS sequence"/>
</dbReference>
<protein>
    <recommendedName>
        <fullName evidence="4">Long-chain fatty acid transport protein</fullName>
    </recommendedName>
</protein>
<sequence length="459" mass="51635">MCNNTLPTNAVCWAFALLFLTSSLFAQDYTRANSPYSRFGLGDLQGNQLQVVQGSAGALSATFNSIWEVDLSNPASLGHLRTTALETGIYYKRSSLSEKASGLSATANDGNLSYFSIAFPITRAWELEKDSLRKGIPIQWGMGLSLLPHSSIAYDVRVLRSDAQFGDIEYQYEGEGNRFRANWSNGFKYKGVSAGVNLGYLFGNFYQNNYIDFQDSIYTFGYDEEFQLEENASGLLWDVGLQYEHFFSPLDDDPLLFEDLRLTVGAYASGSSKIQLLSQEKVIRYGAIYARDTIINTEDAVSSMQMPLTYGVGVSLNKGLHWRLGLNFEQSLWSSGFSHDNSNIRMEDSYTFALGAEYTPNYKTRHLLQRARYRAGLFYGTDARTIESGGNDYQLQKYGIAFGLGLPIQPLKSPLLGHVQLGIEYGFLGHSELIKENYWQFNLAFTLNDGSWFRRSKFR</sequence>